<organism evidence="2 3">
    <name type="scientific">Streptomyces xinghaiensis</name>
    <dbReference type="NCBI Taxonomy" id="1038928"/>
    <lineage>
        <taxon>Bacteria</taxon>
        <taxon>Bacillati</taxon>
        <taxon>Actinomycetota</taxon>
        <taxon>Actinomycetes</taxon>
        <taxon>Kitasatosporales</taxon>
        <taxon>Streptomycetaceae</taxon>
        <taxon>Streptomyces</taxon>
    </lineage>
</organism>
<comment type="caution">
    <text evidence="2">The sequence shown here is derived from an EMBL/GenBank/DDBJ whole genome shotgun (WGS) entry which is preliminary data.</text>
</comment>
<evidence type="ECO:0000313" key="3">
    <source>
        <dbReference type="Proteomes" id="UP000028058"/>
    </source>
</evidence>
<dbReference type="GO" id="GO:0016787">
    <property type="term" value="F:hydrolase activity"/>
    <property type="evidence" value="ECO:0007669"/>
    <property type="project" value="UniProtKB-KW"/>
</dbReference>
<evidence type="ECO:0000259" key="1">
    <source>
        <dbReference type="Pfam" id="PF00144"/>
    </source>
</evidence>
<keyword evidence="3" id="KW-1185">Reference proteome</keyword>
<keyword evidence="2" id="KW-0378">Hydrolase</keyword>
<dbReference type="SUPFAM" id="SSF56601">
    <property type="entry name" value="beta-lactamase/transpeptidase-like"/>
    <property type="match status" value="1"/>
</dbReference>
<evidence type="ECO:0000313" key="2">
    <source>
        <dbReference type="EMBL" id="RKM94321.1"/>
    </source>
</evidence>
<dbReference type="PANTHER" id="PTHR46825">
    <property type="entry name" value="D-ALANYL-D-ALANINE-CARBOXYPEPTIDASE/ENDOPEPTIDASE AMPH"/>
    <property type="match status" value="1"/>
</dbReference>
<dbReference type="InterPro" id="IPR050491">
    <property type="entry name" value="AmpC-like"/>
</dbReference>
<dbReference type="InterPro" id="IPR001466">
    <property type="entry name" value="Beta-lactam-related"/>
</dbReference>
<dbReference type="AlphaFoldDB" id="A0A3R7I5G7"/>
<sequence>MAGALCAALVTGCAVPAADHGRAGAVVKRPPARTDRLAAAVERLADAADAPGAAAYTREGGRARFATAGVADRRSERRIGRADRFRAGSVTKVFVATVVLQLRAEGALRLSDPVERHLPGLVRGPGYDGARITLRQLLTHTSGVFDYVRDPRLAEESFGRGFRSHRYDTRSPRELVRAALRHRPYFAPGTGYRYSNTDYILLGLVVERVTGRPYARAVEERIVRPLELGGTSFPGTRHGLPRPHGRAYSAAAAPGGSGALMDVTELNPSTAGAAGEMVSTLGDLERFLRALLGGELLPGPELRRMTDTSVTRGRYGYGLFPERLPCGVTVWGHNGSISGSYVRITATAGGRRVLGYRVNTDEVGDAEAERRLLSAAFCPRG</sequence>
<proteinExistence type="predicted"/>
<dbReference type="Pfam" id="PF00144">
    <property type="entry name" value="Beta-lactamase"/>
    <property type="match status" value="1"/>
</dbReference>
<feature type="domain" description="Beta-lactamase-related" evidence="1">
    <location>
        <begin position="38"/>
        <end position="371"/>
    </location>
</feature>
<gene>
    <name evidence="2" type="ORF">SFRA_017645</name>
</gene>
<name>A0A3R7I5G7_9ACTN</name>
<dbReference type="EMBL" id="JNAD02000008">
    <property type="protein sequence ID" value="RKM94321.1"/>
    <property type="molecule type" value="Genomic_DNA"/>
</dbReference>
<dbReference type="Proteomes" id="UP000028058">
    <property type="component" value="Unassembled WGS sequence"/>
</dbReference>
<accession>A0A3R7I5G7</accession>
<dbReference type="Gene3D" id="3.40.710.10">
    <property type="entry name" value="DD-peptidase/beta-lactamase superfamily"/>
    <property type="match status" value="1"/>
</dbReference>
<dbReference type="InterPro" id="IPR012338">
    <property type="entry name" value="Beta-lactam/transpept-like"/>
</dbReference>
<reference evidence="2 3" key="1">
    <citation type="journal article" date="2014" name="Genome Announc.">
        <title>Draft Genome Sequence of Streptomyces fradiae ATCC 19609, a Strain Highly Sensitive to Antibiotics.</title>
        <authorList>
            <person name="Bekker O.B."/>
            <person name="Klimina K.M."/>
            <person name="Vatlin A.A."/>
            <person name="Zakharevich N.V."/>
            <person name="Kasianov A.S."/>
            <person name="Danilenko V.N."/>
        </authorList>
    </citation>
    <scope>NUCLEOTIDE SEQUENCE [LARGE SCALE GENOMIC DNA]</scope>
    <source>
        <strain evidence="2 3">ATCC 19609</strain>
    </source>
</reference>
<protein>
    <submittedName>
        <fullName evidence="2">Class A beta-lactamase-related serine hydrolase</fullName>
    </submittedName>
</protein>
<dbReference type="PANTHER" id="PTHR46825:SF7">
    <property type="entry name" value="D-ALANYL-D-ALANINE CARBOXYPEPTIDASE"/>
    <property type="match status" value="1"/>
</dbReference>
<dbReference type="OrthoDB" id="5177574at2"/>